<evidence type="ECO:0000256" key="5">
    <source>
        <dbReference type="ARBA" id="ARBA00023242"/>
    </source>
</evidence>
<evidence type="ECO:0000259" key="8">
    <source>
        <dbReference type="PROSITE" id="PS50171"/>
    </source>
</evidence>
<dbReference type="InterPro" id="IPR000690">
    <property type="entry name" value="Matrin/U1-C_Znf_C2H2"/>
</dbReference>
<keyword evidence="5" id="KW-0539">Nucleus</keyword>
<dbReference type="CDD" id="cd00201">
    <property type="entry name" value="WW"/>
    <property type="match status" value="1"/>
</dbReference>
<dbReference type="PANTHER" id="PTHR13173">
    <property type="entry name" value="WW DOMAIN BINDING PROTEIN 4"/>
    <property type="match status" value="1"/>
</dbReference>
<dbReference type="GO" id="GO:0008270">
    <property type="term" value="F:zinc ion binding"/>
    <property type="evidence" value="ECO:0007669"/>
    <property type="project" value="UniProtKB-KW"/>
</dbReference>
<keyword evidence="3" id="KW-0863">Zinc-finger</keyword>
<keyword evidence="2" id="KW-0479">Metal-binding</keyword>
<dbReference type="InterPro" id="IPR040023">
    <property type="entry name" value="WBP4"/>
</dbReference>
<feature type="non-terminal residue" evidence="9">
    <location>
        <position position="1"/>
    </location>
</feature>
<evidence type="ECO:0000313" key="9">
    <source>
        <dbReference type="EMBL" id="CAG9797326.1"/>
    </source>
</evidence>
<keyword evidence="4" id="KW-0862">Zinc</keyword>
<dbReference type="GO" id="GO:0000398">
    <property type="term" value="P:mRNA splicing, via spliceosome"/>
    <property type="evidence" value="ECO:0007669"/>
    <property type="project" value="InterPro"/>
</dbReference>
<dbReference type="InterPro" id="IPR003604">
    <property type="entry name" value="Matrin/U1-like-C_Znf_C2H2"/>
</dbReference>
<evidence type="ECO:0008006" key="11">
    <source>
        <dbReference type="Google" id="ProtNLM"/>
    </source>
</evidence>
<reference evidence="9" key="2">
    <citation type="submission" date="2022-10" db="EMBL/GenBank/DDBJ databases">
        <authorList>
            <consortium name="ENA_rothamsted_submissions"/>
            <consortium name="culmorum"/>
            <person name="King R."/>
        </authorList>
    </citation>
    <scope>NUCLEOTIDE SEQUENCE</scope>
</reference>
<accession>A0A9N9RI97</accession>
<evidence type="ECO:0000256" key="4">
    <source>
        <dbReference type="ARBA" id="ARBA00022833"/>
    </source>
</evidence>
<feature type="compositionally biased region" description="Polar residues" evidence="6">
    <location>
        <begin position="84"/>
        <end position="98"/>
    </location>
</feature>
<feature type="region of interest" description="Disordered" evidence="6">
    <location>
        <begin position="79"/>
        <end position="136"/>
    </location>
</feature>
<dbReference type="SMART" id="SM00451">
    <property type="entry name" value="ZnF_U1"/>
    <property type="match status" value="1"/>
</dbReference>
<evidence type="ECO:0000313" key="10">
    <source>
        <dbReference type="Proteomes" id="UP001153620"/>
    </source>
</evidence>
<dbReference type="Gene3D" id="2.20.70.10">
    <property type="match status" value="1"/>
</dbReference>
<reference evidence="9" key="1">
    <citation type="submission" date="2022-01" db="EMBL/GenBank/DDBJ databases">
        <authorList>
            <person name="King R."/>
        </authorList>
    </citation>
    <scope>NUCLEOTIDE SEQUENCE</scope>
</reference>
<dbReference type="AlphaFoldDB" id="A0A9N9RI97"/>
<name>A0A9N9RI97_9DIPT</name>
<dbReference type="GO" id="GO:0003723">
    <property type="term" value="F:RNA binding"/>
    <property type="evidence" value="ECO:0007669"/>
    <property type="project" value="TreeGrafter"/>
</dbReference>
<keyword evidence="10" id="KW-1185">Reference proteome</keyword>
<feature type="domain" description="WW" evidence="7">
    <location>
        <begin position="133"/>
        <end position="166"/>
    </location>
</feature>
<dbReference type="Gene3D" id="3.30.160.60">
    <property type="entry name" value="Classic Zinc Finger"/>
    <property type="match status" value="1"/>
</dbReference>
<dbReference type="PANTHER" id="PTHR13173:SF10">
    <property type="entry name" value="WW DOMAIN-BINDING PROTEIN 4"/>
    <property type="match status" value="1"/>
</dbReference>
<dbReference type="OrthoDB" id="191651at2759"/>
<evidence type="ECO:0000256" key="1">
    <source>
        <dbReference type="ARBA" id="ARBA00004123"/>
    </source>
</evidence>
<dbReference type="InterPro" id="IPR001202">
    <property type="entry name" value="WW_dom"/>
</dbReference>
<organism evidence="9 10">
    <name type="scientific">Chironomus riparius</name>
    <dbReference type="NCBI Taxonomy" id="315576"/>
    <lineage>
        <taxon>Eukaryota</taxon>
        <taxon>Metazoa</taxon>
        <taxon>Ecdysozoa</taxon>
        <taxon>Arthropoda</taxon>
        <taxon>Hexapoda</taxon>
        <taxon>Insecta</taxon>
        <taxon>Pterygota</taxon>
        <taxon>Neoptera</taxon>
        <taxon>Endopterygota</taxon>
        <taxon>Diptera</taxon>
        <taxon>Nematocera</taxon>
        <taxon>Chironomoidea</taxon>
        <taxon>Chironomidae</taxon>
        <taxon>Chironominae</taxon>
        <taxon>Chironomus</taxon>
    </lineage>
</organism>
<evidence type="ECO:0000256" key="6">
    <source>
        <dbReference type="SAM" id="MobiDB-lite"/>
    </source>
</evidence>
<dbReference type="SUPFAM" id="SSF51045">
    <property type="entry name" value="WW domain"/>
    <property type="match status" value="1"/>
</dbReference>
<gene>
    <name evidence="9" type="ORF">CHIRRI_LOCUS325</name>
</gene>
<dbReference type="EMBL" id="OU895877">
    <property type="protein sequence ID" value="CAG9797326.1"/>
    <property type="molecule type" value="Genomic_DNA"/>
</dbReference>
<dbReference type="GO" id="GO:0071011">
    <property type="term" value="C:precatalytic spliceosome"/>
    <property type="evidence" value="ECO:0007669"/>
    <property type="project" value="TreeGrafter"/>
</dbReference>
<dbReference type="InterPro" id="IPR036020">
    <property type="entry name" value="WW_dom_sf"/>
</dbReference>
<comment type="subcellular location">
    <subcellularLocation>
        <location evidence="1">Nucleus</location>
    </subcellularLocation>
</comment>
<dbReference type="SUPFAM" id="SSF57667">
    <property type="entry name" value="beta-beta-alpha zinc fingers"/>
    <property type="match status" value="1"/>
</dbReference>
<evidence type="ECO:0000259" key="7">
    <source>
        <dbReference type="PROSITE" id="PS50020"/>
    </source>
</evidence>
<dbReference type="PROSITE" id="PS50171">
    <property type="entry name" value="ZF_MATRIN"/>
    <property type="match status" value="1"/>
</dbReference>
<evidence type="ECO:0000256" key="3">
    <source>
        <dbReference type="ARBA" id="ARBA00022771"/>
    </source>
</evidence>
<proteinExistence type="predicted"/>
<dbReference type="Pfam" id="PF06220">
    <property type="entry name" value="zf-U1"/>
    <property type="match status" value="1"/>
</dbReference>
<protein>
    <recommendedName>
        <fullName evidence="11">WW domain-binding protein 4</fullName>
    </recommendedName>
</protein>
<dbReference type="Pfam" id="PF00397">
    <property type="entry name" value="WW"/>
    <property type="match status" value="1"/>
</dbReference>
<dbReference type="Proteomes" id="UP001153620">
    <property type="component" value="Chromosome 1"/>
</dbReference>
<dbReference type="InterPro" id="IPR013085">
    <property type="entry name" value="U1-CZ_Znf_C2H2"/>
</dbReference>
<sequence length="320" mass="36884">RADYWKSQNRIFCDFCKCWITDNKPSVDFHNNGKRHKANVQQRIHDIGKKSEADKKAQNKFDEDLRKINEAAMKSYSKDISGGTDMTSRSIGHASSMNKPVDPMALPYYEEEDGPNISKKPSTSAAKSQEKEAPPASLWCEAVTDDGDTYYWNIKTNESVWEKPKEGFMTLKEYNKLNEIAIKQQEEARQTDLKYNIENADEIAAKYKREQYKKYQTITQEPKKLTESSTSHYADEYGTSIGEWQVVEQSEQTIKEVDLELPKQNDVYYAIANVKTDEPPIKKFKEKTVGSFSIDSHEIPSVFKKRKVGNRNIRKTTDDS</sequence>
<dbReference type="SMART" id="SM00456">
    <property type="entry name" value="WW"/>
    <property type="match status" value="1"/>
</dbReference>
<evidence type="ECO:0000256" key="2">
    <source>
        <dbReference type="ARBA" id="ARBA00022723"/>
    </source>
</evidence>
<dbReference type="InterPro" id="IPR036236">
    <property type="entry name" value="Znf_C2H2_sf"/>
</dbReference>
<dbReference type="PROSITE" id="PS50020">
    <property type="entry name" value="WW_DOMAIN_2"/>
    <property type="match status" value="1"/>
</dbReference>
<feature type="domain" description="Matrin-type" evidence="8">
    <location>
        <begin position="11"/>
        <end position="42"/>
    </location>
</feature>